<gene>
    <name evidence="3" type="ORF">Pflav_052420</name>
</gene>
<evidence type="ECO:0000259" key="2">
    <source>
        <dbReference type="Pfam" id="PF07811"/>
    </source>
</evidence>
<name>A0A6F8XY94_9ACTN</name>
<dbReference type="InterPro" id="IPR012495">
    <property type="entry name" value="TadE-like_dom"/>
</dbReference>
<proteinExistence type="predicted"/>
<dbReference type="Pfam" id="PF07811">
    <property type="entry name" value="TadE"/>
    <property type="match status" value="1"/>
</dbReference>
<keyword evidence="1" id="KW-0472">Membrane</keyword>
<accession>A0A6F8XY94</accession>
<dbReference type="KEGG" id="pfla:Pflav_052420"/>
<sequence>MSQARRRRPRDRGATAVEAALVLPLVLLIAFGIIDFGRMLNAQIRVTEAAREAARAVSLGHDTEEITEDLGTERAVVLDSCANNPNARVRVTYEFEFVTPFALMADFASDSFDLTSIGVMPCRS</sequence>
<keyword evidence="1" id="KW-1133">Transmembrane helix</keyword>
<evidence type="ECO:0000256" key="1">
    <source>
        <dbReference type="SAM" id="Phobius"/>
    </source>
</evidence>
<dbReference type="EMBL" id="AP022870">
    <property type="protein sequence ID" value="BCB78832.1"/>
    <property type="molecule type" value="Genomic_DNA"/>
</dbReference>
<organism evidence="3 4">
    <name type="scientific">Phytohabitans flavus</name>
    <dbReference type="NCBI Taxonomy" id="1076124"/>
    <lineage>
        <taxon>Bacteria</taxon>
        <taxon>Bacillati</taxon>
        <taxon>Actinomycetota</taxon>
        <taxon>Actinomycetes</taxon>
        <taxon>Micromonosporales</taxon>
        <taxon>Micromonosporaceae</taxon>
    </lineage>
</organism>
<evidence type="ECO:0000313" key="4">
    <source>
        <dbReference type="Proteomes" id="UP000502508"/>
    </source>
</evidence>
<dbReference type="RefSeq" id="WP_173038558.1">
    <property type="nucleotide sequence ID" value="NZ_AP022870.1"/>
</dbReference>
<dbReference type="Proteomes" id="UP000502508">
    <property type="component" value="Chromosome"/>
</dbReference>
<protein>
    <recommendedName>
        <fullName evidence="2">TadE-like domain-containing protein</fullName>
    </recommendedName>
</protein>
<keyword evidence="4" id="KW-1185">Reference proteome</keyword>
<reference evidence="3 4" key="1">
    <citation type="submission" date="2020-03" db="EMBL/GenBank/DDBJ databases">
        <title>Whole genome shotgun sequence of Phytohabitans flavus NBRC 107702.</title>
        <authorList>
            <person name="Komaki H."/>
            <person name="Tamura T."/>
        </authorList>
    </citation>
    <scope>NUCLEOTIDE SEQUENCE [LARGE SCALE GENOMIC DNA]</scope>
    <source>
        <strain evidence="3 4">NBRC 107702</strain>
    </source>
</reference>
<keyword evidence="1" id="KW-0812">Transmembrane</keyword>
<evidence type="ECO:0000313" key="3">
    <source>
        <dbReference type="EMBL" id="BCB78832.1"/>
    </source>
</evidence>
<dbReference type="AlphaFoldDB" id="A0A6F8XY94"/>
<feature type="transmembrane region" description="Helical" evidence="1">
    <location>
        <begin position="12"/>
        <end position="34"/>
    </location>
</feature>
<feature type="domain" description="TadE-like" evidence="2">
    <location>
        <begin position="13"/>
        <end position="55"/>
    </location>
</feature>
<reference evidence="3 4" key="2">
    <citation type="submission" date="2020-03" db="EMBL/GenBank/DDBJ databases">
        <authorList>
            <person name="Ichikawa N."/>
            <person name="Kimura A."/>
            <person name="Kitahashi Y."/>
            <person name="Uohara A."/>
        </authorList>
    </citation>
    <scope>NUCLEOTIDE SEQUENCE [LARGE SCALE GENOMIC DNA]</scope>
    <source>
        <strain evidence="3 4">NBRC 107702</strain>
    </source>
</reference>